<name>A0A5E7ER43_PSEFL</name>
<evidence type="ECO:0000313" key="3">
    <source>
        <dbReference type="Proteomes" id="UP000337909"/>
    </source>
</evidence>
<dbReference type="RefSeq" id="WP_150644658.1">
    <property type="nucleotide sequence ID" value="NZ_CABVHQ010000067.1"/>
</dbReference>
<evidence type="ECO:0000313" key="2">
    <source>
        <dbReference type="EMBL" id="VVO29541.1"/>
    </source>
</evidence>
<accession>A0A5E7ER43</accession>
<dbReference type="EMBL" id="CABVHQ010000067">
    <property type="protein sequence ID" value="VVO29541.1"/>
    <property type="molecule type" value="Genomic_DNA"/>
</dbReference>
<feature type="compositionally biased region" description="Basic and acidic residues" evidence="1">
    <location>
        <begin position="32"/>
        <end position="58"/>
    </location>
</feature>
<protein>
    <submittedName>
        <fullName evidence="2">Uncharacterized protein</fullName>
    </submittedName>
</protein>
<feature type="compositionally biased region" description="Basic and acidic residues" evidence="1">
    <location>
        <begin position="1"/>
        <end position="11"/>
    </location>
</feature>
<gene>
    <name evidence="2" type="ORF">PS691_04828</name>
</gene>
<dbReference type="Proteomes" id="UP000337909">
    <property type="component" value="Unassembled WGS sequence"/>
</dbReference>
<dbReference type="OrthoDB" id="6933183at2"/>
<feature type="region of interest" description="Disordered" evidence="1">
    <location>
        <begin position="1"/>
        <end position="73"/>
    </location>
</feature>
<proteinExistence type="predicted"/>
<organism evidence="2 3">
    <name type="scientific">Pseudomonas fluorescens</name>
    <dbReference type="NCBI Taxonomy" id="294"/>
    <lineage>
        <taxon>Bacteria</taxon>
        <taxon>Pseudomonadati</taxon>
        <taxon>Pseudomonadota</taxon>
        <taxon>Gammaproteobacteria</taxon>
        <taxon>Pseudomonadales</taxon>
        <taxon>Pseudomonadaceae</taxon>
        <taxon>Pseudomonas</taxon>
    </lineage>
</organism>
<sequence>MAIDSSFHDETQGSVPSKPEPGTDEPTMDPDAPGKFDPLARPDVVTREHPQERKDRSAGDGIPDDEDMPLPND</sequence>
<dbReference type="AlphaFoldDB" id="A0A5E7ER43"/>
<evidence type="ECO:0000256" key="1">
    <source>
        <dbReference type="SAM" id="MobiDB-lite"/>
    </source>
</evidence>
<feature type="compositionally biased region" description="Acidic residues" evidence="1">
    <location>
        <begin position="62"/>
        <end position="73"/>
    </location>
</feature>
<reference evidence="2 3" key="1">
    <citation type="submission" date="2019-09" db="EMBL/GenBank/DDBJ databases">
        <authorList>
            <person name="Chandra G."/>
            <person name="Truman W A."/>
        </authorList>
    </citation>
    <scope>NUCLEOTIDE SEQUENCE [LARGE SCALE GENOMIC DNA]</scope>
    <source>
        <strain evidence="2">PS691</strain>
    </source>
</reference>